<evidence type="ECO:0000313" key="6">
    <source>
        <dbReference type="Proteomes" id="UP000643405"/>
    </source>
</evidence>
<dbReference type="InterPro" id="IPR000873">
    <property type="entry name" value="AMP-dep_synth/lig_dom"/>
</dbReference>
<evidence type="ECO:0000313" key="5">
    <source>
        <dbReference type="EMBL" id="MBD0417335.1"/>
    </source>
</evidence>
<comment type="caution">
    <text evidence="5">The sequence shown here is derived from an EMBL/GenBank/DDBJ whole genome shotgun (WGS) entry which is preliminary data.</text>
</comment>
<accession>A0A8J6Q5A1</accession>
<sequence>MNKLGGAAHEDRTGVLIGERFVSSTDLGERAARVAAGLHSMGVGTGDVIAIYVRNTPAVVEMSMGAARVGATVVPLNTAWLGSEVRYVLEDSRAKVLFAQTDLLSGIVNDLPDRLKIVVQKPLAEVVNAFQIPDKALVVPENYDVYEDWLSRFTPLQSVKPSIQAPTIFYTSGTTGKPKGVLRQLPTREQSVDRLKNLQTVYGIEDGARSLITTPLYHVFASAYAQTTLAKHGLVVLLPRFDAETLLSIVEEHRITNLQLVPTMFVRLLRLPQEVRERYDVSSLRHVLHTGAPCAPDVKRAMIAWWGPVIWEMFGTSETGVCVLCNSEEWLSHPGTVGRPFLGSRVGIYGPNGDVMKPGAIGDVYMRMPSMPDFTYIGRQADRDAAERDGLITAGDVGYLDEDGYLYLSDRRADIVISGGTNIYPAEIEHVIADKAGVADVAVVGLPDPEYGERLAAFVKCETGVVLSKEDVRAHVRGRLAGYKVPKDVFFVKNLPRDDAGKIIRRKVRDFSGPSQEIIS</sequence>
<feature type="domain" description="AMP-binding enzyme C-terminal" evidence="4">
    <location>
        <begin position="427"/>
        <end position="502"/>
    </location>
</feature>
<protein>
    <submittedName>
        <fullName evidence="5">AMP-binding protein</fullName>
    </submittedName>
</protein>
<dbReference type="Proteomes" id="UP000643405">
    <property type="component" value="Unassembled WGS sequence"/>
</dbReference>
<dbReference type="Pfam" id="PF13193">
    <property type="entry name" value="AMP-binding_C"/>
    <property type="match status" value="1"/>
</dbReference>
<name>A0A8J6Q5A1_9HYPH</name>
<dbReference type="GO" id="GO:0031956">
    <property type="term" value="F:medium-chain fatty acid-CoA ligase activity"/>
    <property type="evidence" value="ECO:0007669"/>
    <property type="project" value="TreeGrafter"/>
</dbReference>
<dbReference type="InterPro" id="IPR025110">
    <property type="entry name" value="AMP-bd_C"/>
</dbReference>
<dbReference type="Gene3D" id="3.30.300.30">
    <property type="match status" value="1"/>
</dbReference>
<evidence type="ECO:0000256" key="2">
    <source>
        <dbReference type="ARBA" id="ARBA00022598"/>
    </source>
</evidence>
<dbReference type="InterPro" id="IPR020845">
    <property type="entry name" value="AMP-binding_CS"/>
</dbReference>
<feature type="domain" description="AMP-dependent synthetase/ligase" evidence="3">
    <location>
        <begin position="9"/>
        <end position="371"/>
    </location>
</feature>
<evidence type="ECO:0000259" key="4">
    <source>
        <dbReference type="Pfam" id="PF13193"/>
    </source>
</evidence>
<dbReference type="InterPro" id="IPR042099">
    <property type="entry name" value="ANL_N_sf"/>
</dbReference>
<dbReference type="AlphaFoldDB" id="A0A8J6Q5A1"/>
<gene>
    <name evidence="5" type="ORF">ICI42_22085</name>
</gene>
<dbReference type="EMBL" id="JACVVX010000012">
    <property type="protein sequence ID" value="MBD0417335.1"/>
    <property type="molecule type" value="Genomic_DNA"/>
</dbReference>
<dbReference type="Pfam" id="PF00501">
    <property type="entry name" value="AMP-binding"/>
    <property type="match status" value="1"/>
</dbReference>
<dbReference type="RefSeq" id="WP_188166776.1">
    <property type="nucleotide sequence ID" value="NZ_JACVVX010000012.1"/>
</dbReference>
<keyword evidence="6" id="KW-1185">Reference proteome</keyword>
<dbReference type="Gene3D" id="3.40.50.12780">
    <property type="entry name" value="N-terminal domain of ligase-like"/>
    <property type="match status" value="1"/>
</dbReference>
<dbReference type="PANTHER" id="PTHR43201">
    <property type="entry name" value="ACYL-COA SYNTHETASE"/>
    <property type="match status" value="1"/>
</dbReference>
<proteinExistence type="inferred from homology"/>
<evidence type="ECO:0000256" key="1">
    <source>
        <dbReference type="ARBA" id="ARBA00006432"/>
    </source>
</evidence>
<dbReference type="PROSITE" id="PS00455">
    <property type="entry name" value="AMP_BINDING"/>
    <property type="match status" value="1"/>
</dbReference>
<dbReference type="GO" id="GO:0006631">
    <property type="term" value="P:fatty acid metabolic process"/>
    <property type="evidence" value="ECO:0007669"/>
    <property type="project" value="TreeGrafter"/>
</dbReference>
<dbReference type="PANTHER" id="PTHR43201:SF5">
    <property type="entry name" value="MEDIUM-CHAIN ACYL-COA LIGASE ACSF2, MITOCHONDRIAL"/>
    <property type="match status" value="1"/>
</dbReference>
<keyword evidence="2" id="KW-0436">Ligase</keyword>
<dbReference type="SUPFAM" id="SSF56801">
    <property type="entry name" value="Acetyl-CoA synthetase-like"/>
    <property type="match status" value="1"/>
</dbReference>
<dbReference type="InterPro" id="IPR045851">
    <property type="entry name" value="AMP-bd_C_sf"/>
</dbReference>
<evidence type="ECO:0000259" key="3">
    <source>
        <dbReference type="Pfam" id="PF00501"/>
    </source>
</evidence>
<comment type="similarity">
    <text evidence="1">Belongs to the ATP-dependent AMP-binding enzyme family.</text>
</comment>
<organism evidence="5 6">
    <name type="scientific">Oryzicola mucosus</name>
    <dbReference type="NCBI Taxonomy" id="2767425"/>
    <lineage>
        <taxon>Bacteria</taxon>
        <taxon>Pseudomonadati</taxon>
        <taxon>Pseudomonadota</taxon>
        <taxon>Alphaproteobacteria</taxon>
        <taxon>Hyphomicrobiales</taxon>
        <taxon>Phyllobacteriaceae</taxon>
        <taxon>Oryzicola</taxon>
    </lineage>
</organism>
<reference evidence="5" key="1">
    <citation type="submission" date="2020-09" db="EMBL/GenBank/DDBJ databases">
        <title>Genome seq and assembly of Tianweitania sp.</title>
        <authorList>
            <person name="Chhetri G."/>
        </authorList>
    </citation>
    <scope>NUCLEOTIDE SEQUENCE</scope>
    <source>
        <strain evidence="5">Rool2</strain>
    </source>
</reference>